<dbReference type="EMBL" id="RRAZ01000004">
    <property type="protein sequence ID" value="RRH77369.1"/>
    <property type="molecule type" value="Genomic_DNA"/>
</dbReference>
<evidence type="ECO:0000313" key="2">
    <source>
        <dbReference type="EMBL" id="RRH77369.1"/>
    </source>
</evidence>
<accession>A0A3P3DT22</accession>
<keyword evidence="3" id="KW-1185">Reference proteome</keyword>
<sequence>MPHSREKDLERFYDLLARLPCLPFPAALAVAPPQGVYFVFEPGEQRAKGGLRVTRIGTHGLTPGGRAVLKTRLRQHYGRKTGDGGHHRSSVFRLLTGAALARQAGGDMPAGWGGERPQDTQTQAAEQRLEAEVSTLMARLELRCLPVADPPGQQSLRKVLEAGAIALLSNHGRLPIDPPSAGWLGHHSHAALVRSSGLWNRDHVQRSPDPSFIATLEAVAAQALQPA</sequence>
<dbReference type="AlphaFoldDB" id="A0A3P3DT22"/>
<protein>
    <recommendedName>
        <fullName evidence="1">GIY-YIG domain-containing protein</fullName>
    </recommendedName>
</protein>
<proteinExistence type="predicted"/>
<evidence type="ECO:0000313" key="3">
    <source>
        <dbReference type="Proteomes" id="UP000282125"/>
    </source>
</evidence>
<dbReference type="OrthoDB" id="7107773at2"/>
<dbReference type="InterPro" id="IPR058782">
    <property type="entry name" value="GIY_YIG_3"/>
</dbReference>
<feature type="domain" description="GIY-YIG" evidence="1">
    <location>
        <begin position="4"/>
        <end position="222"/>
    </location>
</feature>
<dbReference type="Pfam" id="PF26468">
    <property type="entry name" value="GIY_YIG_3"/>
    <property type="match status" value="1"/>
</dbReference>
<dbReference type="RefSeq" id="WP_124963723.1">
    <property type="nucleotide sequence ID" value="NZ_RRAZ01000004.1"/>
</dbReference>
<name>A0A3P3DT22_9RHOB</name>
<dbReference type="Proteomes" id="UP000282125">
    <property type="component" value="Unassembled WGS sequence"/>
</dbReference>
<organism evidence="2 3">
    <name type="scientific">Falsigemmobacter faecalis</name>
    <dbReference type="NCBI Taxonomy" id="2488730"/>
    <lineage>
        <taxon>Bacteria</taxon>
        <taxon>Pseudomonadati</taxon>
        <taxon>Pseudomonadota</taxon>
        <taxon>Alphaproteobacteria</taxon>
        <taxon>Rhodobacterales</taxon>
        <taxon>Paracoccaceae</taxon>
        <taxon>Falsigemmobacter</taxon>
    </lineage>
</organism>
<evidence type="ECO:0000259" key="1">
    <source>
        <dbReference type="Pfam" id="PF26468"/>
    </source>
</evidence>
<comment type="caution">
    <text evidence="2">The sequence shown here is derived from an EMBL/GenBank/DDBJ whole genome shotgun (WGS) entry which is preliminary data.</text>
</comment>
<gene>
    <name evidence="2" type="ORF">EG244_04030</name>
</gene>
<reference evidence="2 3" key="1">
    <citation type="submission" date="2018-11" db="EMBL/GenBank/DDBJ databases">
        <title>Gemmobacter sp. nov., YIM 102744-1 draft genome.</title>
        <authorList>
            <person name="Li G."/>
            <person name="Jiang Y."/>
        </authorList>
    </citation>
    <scope>NUCLEOTIDE SEQUENCE [LARGE SCALE GENOMIC DNA]</scope>
    <source>
        <strain evidence="2 3">YIM 102744-1</strain>
    </source>
</reference>